<keyword evidence="3" id="KW-1185">Reference proteome</keyword>
<proteinExistence type="predicted"/>
<evidence type="ECO:0000256" key="1">
    <source>
        <dbReference type="SAM" id="MobiDB-lite"/>
    </source>
</evidence>
<sequence>MEERHKFWELQDPCTSPDPQKLRSRRRSSSSGMMGCGHAKDMQASFADWGQLKLEVTYIQVGGGIIVKGWRDSRRVHFNFGSIPDGCGDDKGCFWDKQVLRAGLSDPLDSEVNGMGAPCRSREWVQEHAGVGAGKLRREIGAGARALRAGMDPAQTGIKADAC</sequence>
<dbReference type="EMBL" id="KV449774">
    <property type="protein sequence ID" value="OAX30918.1"/>
    <property type="molecule type" value="Genomic_DNA"/>
</dbReference>
<reference evidence="2 3" key="1">
    <citation type="submission" date="2016-06" db="EMBL/GenBank/DDBJ databases">
        <title>Comparative genomics of the ectomycorrhizal sister species Rhizopogon vinicolor and Rhizopogon vesiculosus (Basidiomycota: Boletales) reveals a divergence of the mating type B locus.</title>
        <authorList>
            <consortium name="DOE Joint Genome Institute"/>
            <person name="Mujic A.B."/>
            <person name="Kuo A."/>
            <person name="Tritt A."/>
            <person name="Lipzen A."/>
            <person name="Chen C."/>
            <person name="Johnson J."/>
            <person name="Sharma A."/>
            <person name="Barry K."/>
            <person name="Grigoriev I.V."/>
            <person name="Spatafora J.W."/>
        </authorList>
    </citation>
    <scope>NUCLEOTIDE SEQUENCE [LARGE SCALE GENOMIC DNA]</scope>
    <source>
        <strain evidence="2 3">AM-OR11-026</strain>
    </source>
</reference>
<dbReference type="AlphaFoldDB" id="A0A1B7MEB4"/>
<evidence type="ECO:0000313" key="3">
    <source>
        <dbReference type="Proteomes" id="UP000092154"/>
    </source>
</evidence>
<evidence type="ECO:0000313" key="2">
    <source>
        <dbReference type="EMBL" id="OAX30918.1"/>
    </source>
</evidence>
<organism evidence="2 3">
    <name type="scientific">Rhizopogon vinicolor AM-OR11-026</name>
    <dbReference type="NCBI Taxonomy" id="1314800"/>
    <lineage>
        <taxon>Eukaryota</taxon>
        <taxon>Fungi</taxon>
        <taxon>Dikarya</taxon>
        <taxon>Basidiomycota</taxon>
        <taxon>Agaricomycotina</taxon>
        <taxon>Agaricomycetes</taxon>
        <taxon>Agaricomycetidae</taxon>
        <taxon>Boletales</taxon>
        <taxon>Suillineae</taxon>
        <taxon>Rhizopogonaceae</taxon>
        <taxon>Rhizopogon</taxon>
    </lineage>
</organism>
<feature type="region of interest" description="Disordered" evidence="1">
    <location>
        <begin position="1"/>
        <end position="35"/>
    </location>
</feature>
<dbReference type="Proteomes" id="UP000092154">
    <property type="component" value="Unassembled WGS sequence"/>
</dbReference>
<gene>
    <name evidence="2" type="ORF">K503DRAFT_816814</name>
</gene>
<accession>A0A1B7MEB4</accession>
<protein>
    <submittedName>
        <fullName evidence="2">Uncharacterized protein</fullName>
    </submittedName>
</protein>
<dbReference type="InParanoid" id="A0A1B7MEB4"/>
<name>A0A1B7MEB4_9AGAM</name>